<accession>G9ZGW0</accession>
<proteinExistence type="predicted"/>
<dbReference type="STRING" id="797473.HMPREF9080_02006"/>
<dbReference type="SUPFAM" id="SSF51395">
    <property type="entry name" value="FMN-linked oxidoreductases"/>
    <property type="match status" value="1"/>
</dbReference>
<organism evidence="1 2">
    <name type="scientific">Cardiobacterium valvarum F0432</name>
    <dbReference type="NCBI Taxonomy" id="797473"/>
    <lineage>
        <taxon>Bacteria</taxon>
        <taxon>Pseudomonadati</taxon>
        <taxon>Pseudomonadota</taxon>
        <taxon>Gammaproteobacteria</taxon>
        <taxon>Cardiobacteriales</taxon>
        <taxon>Cardiobacteriaceae</taxon>
        <taxon>Cardiobacterium</taxon>
    </lineage>
</organism>
<dbReference type="Gene3D" id="3.20.20.70">
    <property type="entry name" value="Aldolase class I"/>
    <property type="match status" value="1"/>
</dbReference>
<reference evidence="1 2" key="1">
    <citation type="submission" date="2011-08" db="EMBL/GenBank/DDBJ databases">
        <authorList>
            <person name="Weinstock G."/>
            <person name="Sodergren E."/>
            <person name="Clifton S."/>
            <person name="Fulton L."/>
            <person name="Fulton B."/>
            <person name="Courtney L."/>
            <person name="Fronick C."/>
            <person name="Harrison M."/>
            <person name="Strong C."/>
            <person name="Farmer C."/>
            <person name="Delahaunty K."/>
            <person name="Markovic C."/>
            <person name="Hall O."/>
            <person name="Minx P."/>
            <person name="Tomlinson C."/>
            <person name="Mitreva M."/>
            <person name="Hou S."/>
            <person name="Chen J."/>
            <person name="Wollam A."/>
            <person name="Pepin K.H."/>
            <person name="Johnson M."/>
            <person name="Bhonagiri V."/>
            <person name="Zhang X."/>
            <person name="Suruliraj S."/>
            <person name="Warren W."/>
            <person name="Chinwalla A."/>
            <person name="Mardis E.R."/>
            <person name="Wilson R.K."/>
        </authorList>
    </citation>
    <scope>NUCLEOTIDE SEQUENCE [LARGE SCALE GENOMIC DNA]</scope>
    <source>
        <strain evidence="1 2">F0432</strain>
    </source>
</reference>
<dbReference type="HOGENOM" id="CLU_2286403_0_0_6"/>
<dbReference type="RefSeq" id="WP_006986002.1">
    <property type="nucleotide sequence ID" value="NZ_JH417941.1"/>
</dbReference>
<sequence>MICSSALFCSVAIVVSIVQTPIAGTAYTCDTAEAEPQRGIAKLVVFGSSFLANPDLPECFRQNAPLNTSDCATMFDGGEKGYIDSELINGSDTTALRGSFL</sequence>
<dbReference type="AlphaFoldDB" id="G9ZGW0"/>
<protein>
    <recommendedName>
        <fullName evidence="3">NADH:flavin oxidoreductase/NADH oxidase N-terminal domain-containing protein</fullName>
    </recommendedName>
</protein>
<gene>
    <name evidence="1" type="ORF">HMPREF9080_02006</name>
</gene>
<name>G9ZGW0_9GAMM</name>
<evidence type="ECO:0008006" key="3">
    <source>
        <dbReference type="Google" id="ProtNLM"/>
    </source>
</evidence>
<dbReference type="Proteomes" id="UP000004750">
    <property type="component" value="Unassembled WGS sequence"/>
</dbReference>
<evidence type="ECO:0000313" key="2">
    <source>
        <dbReference type="Proteomes" id="UP000004750"/>
    </source>
</evidence>
<dbReference type="InterPro" id="IPR013785">
    <property type="entry name" value="Aldolase_TIM"/>
</dbReference>
<evidence type="ECO:0000313" key="1">
    <source>
        <dbReference type="EMBL" id="EHM53092.1"/>
    </source>
</evidence>
<dbReference type="EMBL" id="AGCM01000114">
    <property type="protein sequence ID" value="EHM53092.1"/>
    <property type="molecule type" value="Genomic_DNA"/>
</dbReference>
<comment type="caution">
    <text evidence="1">The sequence shown here is derived from an EMBL/GenBank/DDBJ whole genome shotgun (WGS) entry which is preliminary data.</text>
</comment>